<name>A0ABP8PIF4_9MICO</name>
<organism evidence="1 2">
    <name type="scientific">Microbacterium panaciterrae</name>
    <dbReference type="NCBI Taxonomy" id="985759"/>
    <lineage>
        <taxon>Bacteria</taxon>
        <taxon>Bacillati</taxon>
        <taxon>Actinomycetota</taxon>
        <taxon>Actinomycetes</taxon>
        <taxon>Micrococcales</taxon>
        <taxon>Microbacteriaceae</taxon>
        <taxon>Microbacterium</taxon>
    </lineage>
</organism>
<keyword evidence="2" id="KW-1185">Reference proteome</keyword>
<evidence type="ECO:0000313" key="1">
    <source>
        <dbReference type="EMBL" id="GAA4487235.1"/>
    </source>
</evidence>
<dbReference type="Gene3D" id="3.30.70.3090">
    <property type="entry name" value="ORF SCO4226, nickel-binding ferredoxin-like monomer"/>
    <property type="match status" value="1"/>
</dbReference>
<dbReference type="RefSeq" id="WP_345187357.1">
    <property type="nucleotide sequence ID" value="NZ_BAABGP010000017.1"/>
</dbReference>
<dbReference type="InterPro" id="IPR042557">
    <property type="entry name" value="SCO4226"/>
</dbReference>
<proteinExistence type="predicted"/>
<dbReference type="InterPro" id="IPR025336">
    <property type="entry name" value="SCO4226-like"/>
</dbReference>
<comment type="caution">
    <text evidence="1">The sequence shown here is derived from an EMBL/GenBank/DDBJ whole genome shotgun (WGS) entry which is preliminary data.</text>
</comment>
<reference evidence="2" key="1">
    <citation type="journal article" date="2019" name="Int. J. Syst. Evol. Microbiol.">
        <title>The Global Catalogue of Microorganisms (GCM) 10K type strain sequencing project: providing services to taxonomists for standard genome sequencing and annotation.</title>
        <authorList>
            <consortium name="The Broad Institute Genomics Platform"/>
            <consortium name="The Broad Institute Genome Sequencing Center for Infectious Disease"/>
            <person name="Wu L."/>
            <person name="Ma J."/>
        </authorList>
    </citation>
    <scope>NUCLEOTIDE SEQUENCE [LARGE SCALE GENOMIC DNA]</scope>
    <source>
        <strain evidence="2">JCM 17839</strain>
    </source>
</reference>
<evidence type="ECO:0008006" key="3">
    <source>
        <dbReference type="Google" id="ProtNLM"/>
    </source>
</evidence>
<accession>A0ABP8PIF4</accession>
<dbReference type="EMBL" id="BAABGP010000017">
    <property type="protein sequence ID" value="GAA4487235.1"/>
    <property type="molecule type" value="Genomic_DNA"/>
</dbReference>
<protein>
    <recommendedName>
        <fullName evidence="3">DUF4242 domain-containing protein</fullName>
    </recommendedName>
</protein>
<dbReference type="Proteomes" id="UP001500731">
    <property type="component" value="Unassembled WGS sequence"/>
</dbReference>
<gene>
    <name evidence="1" type="ORF">GCM10023171_24600</name>
</gene>
<evidence type="ECO:0000313" key="2">
    <source>
        <dbReference type="Proteomes" id="UP001500731"/>
    </source>
</evidence>
<sequence>MPLFMDVHDHLPDGTTAADVAGAHAEDLKIQDRYGVEYKAYWVDEVGGKVFCLVDAPTPEAAAQVHQEAHGLVADHIHPVVAGG</sequence>
<dbReference type="Pfam" id="PF14026">
    <property type="entry name" value="SCO4226-like"/>
    <property type="match status" value="1"/>
</dbReference>